<evidence type="ECO:0000313" key="5">
    <source>
        <dbReference type="EMBL" id="RUR27305.1"/>
    </source>
</evidence>
<dbReference type="SUPFAM" id="SSF46785">
    <property type="entry name" value="Winged helix' DNA-binding domain"/>
    <property type="match status" value="1"/>
</dbReference>
<evidence type="ECO:0000256" key="2">
    <source>
        <dbReference type="ARBA" id="ARBA00023125"/>
    </source>
</evidence>
<dbReference type="Gene3D" id="2.60.120.10">
    <property type="entry name" value="Jelly Rolls"/>
    <property type="match status" value="1"/>
</dbReference>
<evidence type="ECO:0000256" key="1">
    <source>
        <dbReference type="ARBA" id="ARBA00023015"/>
    </source>
</evidence>
<feature type="domain" description="HTH crp-type" evidence="4">
    <location>
        <begin position="154"/>
        <end position="227"/>
    </location>
</feature>
<dbReference type="GO" id="GO:0005829">
    <property type="term" value="C:cytosol"/>
    <property type="evidence" value="ECO:0007669"/>
    <property type="project" value="TreeGrafter"/>
</dbReference>
<dbReference type="InterPro" id="IPR012318">
    <property type="entry name" value="HTH_CRP"/>
</dbReference>
<keyword evidence="6" id="KW-1185">Reference proteome</keyword>
<dbReference type="Pfam" id="PF00027">
    <property type="entry name" value="cNMP_binding"/>
    <property type="match status" value="1"/>
</dbReference>
<dbReference type="InterPro" id="IPR050397">
    <property type="entry name" value="Env_Response_Regulators"/>
</dbReference>
<sequence length="244" mass="27974">MDDVDTPYIFSKLKNKKTEIFTSTKINEIKSLRDLSQPLFTLRKKTLLITERDKFNGLYLVHSGLLKQSHIRKPGESEIITHFFLPGDIIGLDSICEHHYCGPVTSIETSSLSLIKFRNIDEYLIAQENHNKLLRVLSRSIRTEHARLWRTLSQPSDARLAYFLITMSNKFSELGYSPNAFRLAMSRQEIANYLCMASETVSRIISRFENEGLLSANRHDYFILDPIGLATIAKKNRSSPNFSG</sequence>
<dbReference type="GO" id="GO:0003677">
    <property type="term" value="F:DNA binding"/>
    <property type="evidence" value="ECO:0007669"/>
    <property type="project" value="UniProtKB-KW"/>
</dbReference>
<name>A0A433KFH5_9GAMM</name>
<dbReference type="FunFam" id="1.10.10.10:FF:000028">
    <property type="entry name" value="Fumarate/nitrate reduction transcriptional regulator Fnr"/>
    <property type="match status" value="1"/>
</dbReference>
<evidence type="ECO:0000259" key="4">
    <source>
        <dbReference type="PROSITE" id="PS51063"/>
    </source>
</evidence>
<dbReference type="SUPFAM" id="SSF51206">
    <property type="entry name" value="cAMP-binding domain-like"/>
    <property type="match status" value="1"/>
</dbReference>
<dbReference type="InterPro" id="IPR014710">
    <property type="entry name" value="RmlC-like_jellyroll"/>
</dbReference>
<dbReference type="InterPro" id="IPR036388">
    <property type="entry name" value="WH-like_DNA-bd_sf"/>
</dbReference>
<dbReference type="PROSITE" id="PS51063">
    <property type="entry name" value="HTH_CRP_2"/>
    <property type="match status" value="1"/>
</dbReference>
<dbReference type="OrthoDB" id="7643467at2"/>
<comment type="caution">
    <text evidence="5">The sequence shown here is derived from an EMBL/GenBank/DDBJ whole genome shotgun (WGS) entry which is preliminary data.</text>
</comment>
<dbReference type="Pfam" id="PF13545">
    <property type="entry name" value="HTH_Crp_2"/>
    <property type="match status" value="1"/>
</dbReference>
<organism evidence="5 6">
    <name type="scientific">Vreelandella andesensis</name>
    <dbReference type="NCBI Taxonomy" id="447567"/>
    <lineage>
        <taxon>Bacteria</taxon>
        <taxon>Pseudomonadati</taxon>
        <taxon>Pseudomonadota</taxon>
        <taxon>Gammaproteobacteria</taxon>
        <taxon>Oceanospirillales</taxon>
        <taxon>Halomonadaceae</taxon>
        <taxon>Vreelandella</taxon>
    </lineage>
</organism>
<protein>
    <submittedName>
        <fullName evidence="5">Cyclic nucleotide-binding domain-containing protein</fullName>
    </submittedName>
</protein>
<evidence type="ECO:0000313" key="6">
    <source>
        <dbReference type="Proteomes" id="UP000287336"/>
    </source>
</evidence>
<dbReference type="Proteomes" id="UP000287336">
    <property type="component" value="Unassembled WGS sequence"/>
</dbReference>
<dbReference type="AlphaFoldDB" id="A0A433KFH5"/>
<proteinExistence type="predicted"/>
<reference evidence="5 6" key="1">
    <citation type="submission" date="2018-12" db="EMBL/GenBank/DDBJ databases">
        <title>three novel Halomonas strain isolated from plants.</title>
        <authorList>
            <person name="Sun C."/>
        </authorList>
    </citation>
    <scope>NUCLEOTIDE SEQUENCE [LARGE SCALE GENOMIC DNA]</scope>
    <source>
        <strain evidence="5 6">DSM 19434</strain>
    </source>
</reference>
<dbReference type="GO" id="GO:0003700">
    <property type="term" value="F:DNA-binding transcription factor activity"/>
    <property type="evidence" value="ECO:0007669"/>
    <property type="project" value="TreeGrafter"/>
</dbReference>
<dbReference type="InterPro" id="IPR018490">
    <property type="entry name" value="cNMP-bd_dom_sf"/>
</dbReference>
<dbReference type="PRINTS" id="PR00034">
    <property type="entry name" value="HTHCRP"/>
</dbReference>
<dbReference type="PANTHER" id="PTHR24567">
    <property type="entry name" value="CRP FAMILY TRANSCRIPTIONAL REGULATORY PROTEIN"/>
    <property type="match status" value="1"/>
</dbReference>
<keyword evidence="1" id="KW-0805">Transcription regulation</keyword>
<dbReference type="CDD" id="cd00092">
    <property type="entry name" value="HTH_CRP"/>
    <property type="match status" value="1"/>
</dbReference>
<dbReference type="SMART" id="SM00419">
    <property type="entry name" value="HTH_CRP"/>
    <property type="match status" value="1"/>
</dbReference>
<dbReference type="EMBL" id="RZHG01000028">
    <property type="protein sequence ID" value="RUR27305.1"/>
    <property type="molecule type" value="Genomic_DNA"/>
</dbReference>
<gene>
    <name evidence="5" type="ORF">ELY33_15505</name>
</gene>
<keyword evidence="2" id="KW-0238">DNA-binding</keyword>
<dbReference type="InterPro" id="IPR000595">
    <property type="entry name" value="cNMP-bd_dom"/>
</dbReference>
<accession>A0A433KFH5</accession>
<dbReference type="Gene3D" id="1.10.10.10">
    <property type="entry name" value="Winged helix-like DNA-binding domain superfamily/Winged helix DNA-binding domain"/>
    <property type="match status" value="1"/>
</dbReference>
<dbReference type="InterPro" id="IPR036390">
    <property type="entry name" value="WH_DNA-bd_sf"/>
</dbReference>
<keyword evidence="3" id="KW-0804">Transcription</keyword>
<evidence type="ECO:0000256" key="3">
    <source>
        <dbReference type="ARBA" id="ARBA00023163"/>
    </source>
</evidence>
<dbReference type="PANTHER" id="PTHR24567:SF75">
    <property type="entry name" value="FUMARATE AND NITRATE REDUCTION REGULATORY PROTEIN"/>
    <property type="match status" value="1"/>
</dbReference>